<feature type="region of interest" description="Disordered" evidence="1">
    <location>
        <begin position="1"/>
        <end position="116"/>
    </location>
</feature>
<evidence type="ECO:0000313" key="3">
    <source>
        <dbReference type="Proteomes" id="UP000287144"/>
    </source>
</evidence>
<gene>
    <name evidence="2" type="ORF">CEP52_012728</name>
</gene>
<comment type="caution">
    <text evidence="2">The sequence shown here is derived from an EMBL/GenBank/DDBJ whole genome shotgun (WGS) entry which is preliminary data.</text>
</comment>
<proteinExistence type="predicted"/>
<organism evidence="2 3">
    <name type="scientific">Fusarium oligoseptatum</name>
    <dbReference type="NCBI Taxonomy" id="2604345"/>
    <lineage>
        <taxon>Eukaryota</taxon>
        <taxon>Fungi</taxon>
        <taxon>Dikarya</taxon>
        <taxon>Ascomycota</taxon>
        <taxon>Pezizomycotina</taxon>
        <taxon>Sordariomycetes</taxon>
        <taxon>Hypocreomycetidae</taxon>
        <taxon>Hypocreales</taxon>
        <taxon>Nectriaceae</taxon>
        <taxon>Fusarium</taxon>
        <taxon>Fusarium solani species complex</taxon>
    </lineage>
</organism>
<dbReference type="AlphaFoldDB" id="A0A428SWY1"/>
<accession>A0A428SWY1</accession>
<reference evidence="2 3" key="1">
    <citation type="submission" date="2017-06" db="EMBL/GenBank/DDBJ databases">
        <title>Comparative genomic analysis of Ambrosia Fusariam Clade fungi.</title>
        <authorList>
            <person name="Stajich J.E."/>
            <person name="Carrillo J."/>
            <person name="Kijimoto T."/>
            <person name="Eskalen A."/>
            <person name="O'Donnell K."/>
            <person name="Kasson M."/>
        </authorList>
    </citation>
    <scope>NUCLEOTIDE SEQUENCE [LARGE SCALE GENOMIC DNA]</scope>
    <source>
        <strain evidence="2 3">NRRL62579</strain>
    </source>
</reference>
<protein>
    <submittedName>
        <fullName evidence="2">Uncharacterized protein</fullName>
    </submittedName>
</protein>
<feature type="compositionally biased region" description="Acidic residues" evidence="1">
    <location>
        <begin position="29"/>
        <end position="39"/>
    </location>
</feature>
<dbReference type="STRING" id="1325735.A0A428SWY1"/>
<evidence type="ECO:0000313" key="2">
    <source>
        <dbReference type="EMBL" id="RSL94302.1"/>
    </source>
</evidence>
<feature type="compositionally biased region" description="Gly residues" evidence="1">
    <location>
        <begin position="1"/>
        <end position="11"/>
    </location>
</feature>
<feature type="compositionally biased region" description="Basic and acidic residues" evidence="1">
    <location>
        <begin position="69"/>
        <end position="116"/>
    </location>
</feature>
<dbReference type="Proteomes" id="UP000287144">
    <property type="component" value="Unassembled WGS sequence"/>
</dbReference>
<evidence type="ECO:0000256" key="1">
    <source>
        <dbReference type="SAM" id="MobiDB-lite"/>
    </source>
</evidence>
<dbReference type="EMBL" id="NKCK01000169">
    <property type="protein sequence ID" value="RSL94302.1"/>
    <property type="molecule type" value="Genomic_DNA"/>
</dbReference>
<name>A0A428SWY1_9HYPO</name>
<feature type="compositionally biased region" description="Low complexity" evidence="1">
    <location>
        <begin position="48"/>
        <end position="65"/>
    </location>
</feature>
<sequence length="116" mass="12451">MAQRGGEGPGPGVATAEAPVVRDVSDWEIFSDDSSDSDTSENTVDCLQPTVPAAQARPATAGAGADPLDPGRKGEVRPGTGNDERRPTWWRRFTKEHIGQKLEPKPEPKTRRGETS</sequence>
<keyword evidence="3" id="KW-1185">Reference proteome</keyword>